<sequence length="133" mass="14733">MVNPIIVPDPLQAAAAWIGGGERQYSNLTTELATNKWAQAGLPCGITCTLAGNVRIQMRYDYDEINGFHLDAYKLDRGEHRIYAMAGPGEGTALGPGNVAIREYTTALQWMNNRWESKKEEDSMARAFLLGQK</sequence>
<name>A0A1V6T4P9_9EURO</name>
<dbReference type="OrthoDB" id="4364843at2759"/>
<proteinExistence type="predicted"/>
<accession>A0A1V6T4P9</accession>
<evidence type="ECO:0000313" key="2">
    <source>
        <dbReference type="Proteomes" id="UP000191285"/>
    </source>
</evidence>
<dbReference type="Proteomes" id="UP000191285">
    <property type="component" value="Unassembled WGS sequence"/>
</dbReference>
<protein>
    <submittedName>
        <fullName evidence="1">Uncharacterized protein</fullName>
    </submittedName>
</protein>
<reference evidence="2" key="1">
    <citation type="journal article" date="2017" name="Nat. Microbiol.">
        <title>Global analysis of biosynthetic gene clusters reveals vast potential of secondary metabolite production in Penicillium species.</title>
        <authorList>
            <person name="Nielsen J.C."/>
            <person name="Grijseels S."/>
            <person name="Prigent S."/>
            <person name="Ji B."/>
            <person name="Dainat J."/>
            <person name="Nielsen K.F."/>
            <person name="Frisvad J.C."/>
            <person name="Workman M."/>
            <person name="Nielsen J."/>
        </authorList>
    </citation>
    <scope>NUCLEOTIDE SEQUENCE [LARGE SCALE GENOMIC DNA]</scope>
    <source>
        <strain evidence="2">IBT 24891</strain>
    </source>
</reference>
<dbReference type="AlphaFoldDB" id="A0A1V6T4P9"/>
<keyword evidence="2" id="KW-1185">Reference proteome</keyword>
<dbReference type="EMBL" id="MLKD01000012">
    <property type="protein sequence ID" value="OQE21287.1"/>
    <property type="molecule type" value="Genomic_DNA"/>
</dbReference>
<comment type="caution">
    <text evidence="1">The sequence shown here is derived from an EMBL/GenBank/DDBJ whole genome shotgun (WGS) entry which is preliminary data.</text>
</comment>
<organism evidence="1 2">
    <name type="scientific">Penicillium steckii</name>
    <dbReference type="NCBI Taxonomy" id="303698"/>
    <lineage>
        <taxon>Eukaryota</taxon>
        <taxon>Fungi</taxon>
        <taxon>Dikarya</taxon>
        <taxon>Ascomycota</taxon>
        <taxon>Pezizomycotina</taxon>
        <taxon>Eurotiomycetes</taxon>
        <taxon>Eurotiomycetidae</taxon>
        <taxon>Eurotiales</taxon>
        <taxon>Aspergillaceae</taxon>
        <taxon>Penicillium</taxon>
    </lineage>
</organism>
<evidence type="ECO:0000313" key="1">
    <source>
        <dbReference type="EMBL" id="OQE21287.1"/>
    </source>
</evidence>
<gene>
    <name evidence="1" type="ORF">PENSTE_c012G10109</name>
</gene>